<evidence type="ECO:0000256" key="1">
    <source>
        <dbReference type="ARBA" id="ARBA00004141"/>
    </source>
</evidence>
<dbReference type="PANTHER" id="PTHR11690">
    <property type="entry name" value="AMILORIDE-SENSITIVE SODIUM CHANNEL-RELATED"/>
    <property type="match status" value="1"/>
</dbReference>
<dbReference type="GO" id="GO:0005886">
    <property type="term" value="C:plasma membrane"/>
    <property type="evidence" value="ECO:0007669"/>
    <property type="project" value="TreeGrafter"/>
</dbReference>
<keyword evidence="7" id="KW-0915">Sodium</keyword>
<dbReference type="InterPro" id="IPR001873">
    <property type="entry name" value="ENaC"/>
</dbReference>
<evidence type="ECO:0000313" key="16">
    <source>
        <dbReference type="WBParaSite" id="PTRK_0000588000.1"/>
    </source>
</evidence>
<evidence type="ECO:0000256" key="8">
    <source>
        <dbReference type="ARBA" id="ARBA00023065"/>
    </source>
</evidence>
<sequence length="475" mass="56095">MSEDITFERSLSWKFGKKYDRNDLSRKQSTITALSWVEMIHGLELYLKIKNKKFKVSWIIFLIISSIVSIYLTAYTVLEYFDEKTITLFTVKRTPTIPYHAMTFCPKFSDSYNVTSIKNMFYSIDKNMSEGDFNDLMIFLSAGGGFDDYQDVVKTFDDDKYRKIEEVFSNIVSYFGSIENVYHYIFNEENFKCEDFFQECYFGDIDKDCCEMFEEKFVLLRGKCFSMKMYNQTAPDEMDKLSLVLKPISSYYMESTGIQEQIIVYNSPRGKYIAVSPRYYIYGRDWNRFKFERNVYKLLKGNSNCNSDDNYDGFPMCFIDSWLEEKLYNPYNCTFFYMTNSDKKYDICEPMTIVKNYSEIMTMKLQYLECLQACNREEITTDLVTRPYNYNLAGIKIDKNSRIRIEISYLRMEEYYYQEVGMTTPSGFISEIGGHTGLFVGITMISVVQIIFKVSKYLYEEFSVLEVKNRNGVGL</sequence>
<comment type="subcellular location">
    <subcellularLocation>
        <location evidence="1">Membrane</location>
        <topology evidence="1">Multi-pass membrane protein</topology>
    </subcellularLocation>
</comment>
<keyword evidence="10" id="KW-0325">Glycoprotein</keyword>
<evidence type="ECO:0000256" key="12">
    <source>
        <dbReference type="ARBA" id="ARBA00023303"/>
    </source>
</evidence>
<name>A0A0N4ZE46_PARTI</name>
<evidence type="ECO:0000256" key="3">
    <source>
        <dbReference type="ARBA" id="ARBA00022448"/>
    </source>
</evidence>
<evidence type="ECO:0000256" key="10">
    <source>
        <dbReference type="ARBA" id="ARBA00023180"/>
    </source>
</evidence>
<keyword evidence="15" id="KW-1185">Reference proteome</keyword>
<comment type="similarity">
    <text evidence="2 13">Belongs to the amiloride-sensitive sodium channel (TC 1.A.6) family.</text>
</comment>
<keyword evidence="5 13" id="KW-0812">Transmembrane</keyword>
<dbReference type="Pfam" id="PF00858">
    <property type="entry name" value="ASC"/>
    <property type="match status" value="1"/>
</dbReference>
<evidence type="ECO:0000256" key="9">
    <source>
        <dbReference type="ARBA" id="ARBA00023136"/>
    </source>
</evidence>
<keyword evidence="4 13" id="KW-0894">Sodium channel</keyword>
<reference evidence="16" key="1">
    <citation type="submission" date="2017-02" db="UniProtKB">
        <authorList>
            <consortium name="WormBaseParasite"/>
        </authorList>
    </citation>
    <scope>IDENTIFICATION</scope>
</reference>
<proteinExistence type="inferred from homology"/>
<evidence type="ECO:0000256" key="5">
    <source>
        <dbReference type="ARBA" id="ARBA00022692"/>
    </source>
</evidence>
<dbReference type="Gene3D" id="1.10.287.770">
    <property type="entry name" value="YojJ-like"/>
    <property type="match status" value="1"/>
</dbReference>
<dbReference type="WBParaSite" id="PTRK_0000588000.1">
    <property type="protein sequence ID" value="PTRK_0000588000.1"/>
    <property type="gene ID" value="PTRK_0000588000"/>
</dbReference>
<keyword evidence="9 14" id="KW-0472">Membrane</keyword>
<evidence type="ECO:0000313" key="15">
    <source>
        <dbReference type="Proteomes" id="UP000038045"/>
    </source>
</evidence>
<keyword evidence="12 13" id="KW-0407">Ion channel</keyword>
<evidence type="ECO:0000256" key="6">
    <source>
        <dbReference type="ARBA" id="ARBA00022989"/>
    </source>
</evidence>
<evidence type="ECO:0000256" key="2">
    <source>
        <dbReference type="ARBA" id="ARBA00007193"/>
    </source>
</evidence>
<accession>A0A0N4ZE46</accession>
<evidence type="ECO:0000256" key="13">
    <source>
        <dbReference type="RuleBase" id="RU000679"/>
    </source>
</evidence>
<evidence type="ECO:0000256" key="14">
    <source>
        <dbReference type="SAM" id="Phobius"/>
    </source>
</evidence>
<organism evidence="15 16">
    <name type="scientific">Parastrongyloides trichosuri</name>
    <name type="common">Possum-specific nematode worm</name>
    <dbReference type="NCBI Taxonomy" id="131310"/>
    <lineage>
        <taxon>Eukaryota</taxon>
        <taxon>Metazoa</taxon>
        <taxon>Ecdysozoa</taxon>
        <taxon>Nematoda</taxon>
        <taxon>Chromadorea</taxon>
        <taxon>Rhabditida</taxon>
        <taxon>Tylenchina</taxon>
        <taxon>Panagrolaimomorpha</taxon>
        <taxon>Strongyloidoidea</taxon>
        <taxon>Strongyloididae</taxon>
        <taxon>Parastrongyloides</taxon>
    </lineage>
</organism>
<protein>
    <submittedName>
        <fullName evidence="16">Acid-sensing ion channel 1</fullName>
    </submittedName>
</protein>
<evidence type="ECO:0000256" key="11">
    <source>
        <dbReference type="ARBA" id="ARBA00023201"/>
    </source>
</evidence>
<dbReference type="GO" id="GO:0015280">
    <property type="term" value="F:ligand-gated sodium channel activity"/>
    <property type="evidence" value="ECO:0007669"/>
    <property type="project" value="TreeGrafter"/>
</dbReference>
<feature type="transmembrane region" description="Helical" evidence="14">
    <location>
        <begin position="56"/>
        <end position="78"/>
    </location>
</feature>
<keyword evidence="11 13" id="KW-0739">Sodium transport</keyword>
<keyword evidence="8 13" id="KW-0406">Ion transport</keyword>
<evidence type="ECO:0000256" key="4">
    <source>
        <dbReference type="ARBA" id="ARBA00022461"/>
    </source>
</evidence>
<evidence type="ECO:0000256" key="7">
    <source>
        <dbReference type="ARBA" id="ARBA00023053"/>
    </source>
</evidence>
<keyword evidence="6 14" id="KW-1133">Transmembrane helix</keyword>
<dbReference type="AlphaFoldDB" id="A0A0N4ZE46"/>
<dbReference type="PANTHER" id="PTHR11690:SF1">
    <property type="entry name" value="DEGENERIN LIKE"/>
    <property type="match status" value="1"/>
</dbReference>
<dbReference type="Proteomes" id="UP000038045">
    <property type="component" value="Unplaced"/>
</dbReference>
<keyword evidence="3 13" id="KW-0813">Transport</keyword>